<evidence type="ECO:0000313" key="1">
    <source>
        <dbReference type="EMBL" id="SDM14687.1"/>
    </source>
</evidence>
<gene>
    <name evidence="1" type="ORF">SAMN05216273_11497</name>
</gene>
<dbReference type="EMBL" id="FNHD01000014">
    <property type="protein sequence ID" value="SDM14687.1"/>
    <property type="molecule type" value="Genomic_DNA"/>
</dbReference>
<organism evidence="1 2">
    <name type="scientific">Chryseobacterium taihuense</name>
    <dbReference type="NCBI Taxonomy" id="1141221"/>
    <lineage>
        <taxon>Bacteria</taxon>
        <taxon>Pseudomonadati</taxon>
        <taxon>Bacteroidota</taxon>
        <taxon>Flavobacteriia</taxon>
        <taxon>Flavobacteriales</taxon>
        <taxon>Weeksellaceae</taxon>
        <taxon>Chryseobacterium group</taxon>
        <taxon>Chryseobacterium</taxon>
    </lineage>
</organism>
<dbReference type="Proteomes" id="UP000199242">
    <property type="component" value="Unassembled WGS sequence"/>
</dbReference>
<keyword evidence="2" id="KW-1185">Reference proteome</keyword>
<comment type="caution">
    <text evidence="1">The sequence shown here is derived from an EMBL/GenBank/DDBJ whole genome shotgun (WGS) entry which is preliminary data.</text>
</comment>
<evidence type="ECO:0000313" key="2">
    <source>
        <dbReference type="Proteomes" id="UP000199242"/>
    </source>
</evidence>
<accession>A0ABY0QZT4</accession>
<sequence>MTKQESNIVTVFWELTENDGSTGGMSQELIDRMLALGGDWYNTEYGFESSDHIALGYNGSYLSLNTLIDGFIDIPEVVIEARPGDFGEGSYNSLMMERAFENSAMQWNLSQARGSLYDAIANTQVGQSVTGFENLLFYDVPQFFVGGSLFNAGWKAIGAGKYLSGIVNNLYARVAPKILANFEQAAVHGNSLKSLRPTWGYKLYSVDGTFLKNGITSAVKAESRYTKKFMEDKFMEKFPFPNRLEAWKWEFQQNQILRGPLNKSMH</sequence>
<proteinExistence type="predicted"/>
<protein>
    <submittedName>
        <fullName evidence="1">Uncharacterized protein</fullName>
    </submittedName>
</protein>
<name>A0ABY0QZT4_9FLAO</name>
<dbReference type="RefSeq" id="WP_089744929.1">
    <property type="nucleotide sequence ID" value="NZ_FNHD01000014.1"/>
</dbReference>
<reference evidence="1 2" key="1">
    <citation type="submission" date="2016-10" db="EMBL/GenBank/DDBJ databases">
        <authorList>
            <person name="Varghese N."/>
            <person name="Submissions S."/>
        </authorList>
    </citation>
    <scope>NUCLEOTIDE SEQUENCE [LARGE SCALE GENOMIC DNA]</scope>
    <source>
        <strain evidence="1 2">CGMCC 1.10941</strain>
    </source>
</reference>